<comment type="caution">
    <text evidence="2">The sequence shown here is derived from an EMBL/GenBank/DDBJ whole genome shotgun (WGS) entry which is preliminary data.</text>
</comment>
<gene>
    <name evidence="2" type="ORF">F5984_05880</name>
</gene>
<dbReference type="SUPFAM" id="SSF55729">
    <property type="entry name" value="Acyl-CoA N-acyltransferases (Nat)"/>
    <property type="match status" value="1"/>
</dbReference>
<proteinExistence type="predicted"/>
<accession>A0A7J5U1S0</accession>
<dbReference type="Proteomes" id="UP000488299">
    <property type="component" value="Unassembled WGS sequence"/>
</dbReference>
<dbReference type="AlphaFoldDB" id="A0A7J5U1S0"/>
<dbReference type="GO" id="GO:0016747">
    <property type="term" value="F:acyltransferase activity, transferring groups other than amino-acyl groups"/>
    <property type="evidence" value="ECO:0007669"/>
    <property type="project" value="InterPro"/>
</dbReference>
<dbReference type="PROSITE" id="PS51186">
    <property type="entry name" value="GNAT"/>
    <property type="match status" value="1"/>
</dbReference>
<organism evidence="2 3">
    <name type="scientific">Rudanella paleaurantiibacter</name>
    <dbReference type="NCBI Taxonomy" id="2614655"/>
    <lineage>
        <taxon>Bacteria</taxon>
        <taxon>Pseudomonadati</taxon>
        <taxon>Bacteroidota</taxon>
        <taxon>Cytophagia</taxon>
        <taxon>Cytophagales</taxon>
        <taxon>Cytophagaceae</taxon>
        <taxon>Rudanella</taxon>
    </lineage>
</organism>
<dbReference type="EMBL" id="WELI01000002">
    <property type="protein sequence ID" value="KAB7731754.1"/>
    <property type="molecule type" value="Genomic_DNA"/>
</dbReference>
<protein>
    <submittedName>
        <fullName evidence="2">GNAT family N-acetyltransferase</fullName>
    </submittedName>
</protein>
<reference evidence="2 3" key="1">
    <citation type="submission" date="2019-10" db="EMBL/GenBank/DDBJ databases">
        <title>Rudanella paleaurantiibacter sp. nov., isolated from sludge.</title>
        <authorList>
            <person name="Xu S.Q."/>
        </authorList>
    </citation>
    <scope>NUCLEOTIDE SEQUENCE [LARGE SCALE GENOMIC DNA]</scope>
    <source>
        <strain evidence="2 3">HX-22-17</strain>
    </source>
</reference>
<evidence type="ECO:0000313" key="2">
    <source>
        <dbReference type="EMBL" id="KAB7731754.1"/>
    </source>
</evidence>
<keyword evidence="3" id="KW-1185">Reference proteome</keyword>
<dbReference type="RefSeq" id="WP_152123348.1">
    <property type="nucleotide sequence ID" value="NZ_WELI01000002.1"/>
</dbReference>
<keyword evidence="2" id="KW-0808">Transferase</keyword>
<evidence type="ECO:0000313" key="3">
    <source>
        <dbReference type="Proteomes" id="UP000488299"/>
    </source>
</evidence>
<name>A0A7J5U1S0_9BACT</name>
<dbReference type="InterPro" id="IPR016181">
    <property type="entry name" value="Acyl_CoA_acyltransferase"/>
</dbReference>
<dbReference type="Pfam" id="PF00583">
    <property type="entry name" value="Acetyltransf_1"/>
    <property type="match status" value="1"/>
</dbReference>
<dbReference type="InterPro" id="IPR000182">
    <property type="entry name" value="GNAT_dom"/>
</dbReference>
<feature type="domain" description="N-acetyltransferase" evidence="1">
    <location>
        <begin position="2"/>
        <end position="187"/>
    </location>
</feature>
<dbReference type="Gene3D" id="3.40.630.30">
    <property type="match status" value="1"/>
</dbReference>
<evidence type="ECO:0000259" key="1">
    <source>
        <dbReference type="PROSITE" id="PS51186"/>
    </source>
</evidence>
<sequence>MVQIDTARTEADLAGILALQAENLSRNLPLEIQQQQGFVTLQYTLGQMQQMHELGPSVIAKDGDRVVGYAITAMPGARAFVPELESLFALLDAVPYEGRMLSTYPYYLVGQVCVDKDYRGQGLFDRMYQKHRAVYSDRFRLFITDISARNTRSLRAHERVGFRAVHSFHEPAAAEEWVVVVWDWNGEQ</sequence>